<dbReference type="RefSeq" id="XP_009547364.1">
    <property type="nucleotide sequence ID" value="XM_009549069.1"/>
</dbReference>
<accession>W4K5K0</accession>
<reference evidence="2 3" key="1">
    <citation type="journal article" date="2012" name="New Phytol.">
        <title>Insight into trade-off between wood decay and parasitism from the genome of a fungal forest pathogen.</title>
        <authorList>
            <person name="Olson A."/>
            <person name="Aerts A."/>
            <person name="Asiegbu F."/>
            <person name="Belbahri L."/>
            <person name="Bouzid O."/>
            <person name="Broberg A."/>
            <person name="Canback B."/>
            <person name="Coutinho P.M."/>
            <person name="Cullen D."/>
            <person name="Dalman K."/>
            <person name="Deflorio G."/>
            <person name="van Diepen L.T."/>
            <person name="Dunand C."/>
            <person name="Duplessis S."/>
            <person name="Durling M."/>
            <person name="Gonthier P."/>
            <person name="Grimwood J."/>
            <person name="Fossdal C.G."/>
            <person name="Hansson D."/>
            <person name="Henrissat B."/>
            <person name="Hietala A."/>
            <person name="Himmelstrand K."/>
            <person name="Hoffmeister D."/>
            <person name="Hogberg N."/>
            <person name="James T.Y."/>
            <person name="Karlsson M."/>
            <person name="Kohler A."/>
            <person name="Kues U."/>
            <person name="Lee Y.H."/>
            <person name="Lin Y.C."/>
            <person name="Lind M."/>
            <person name="Lindquist E."/>
            <person name="Lombard V."/>
            <person name="Lucas S."/>
            <person name="Lunden K."/>
            <person name="Morin E."/>
            <person name="Murat C."/>
            <person name="Park J."/>
            <person name="Raffaello T."/>
            <person name="Rouze P."/>
            <person name="Salamov A."/>
            <person name="Schmutz J."/>
            <person name="Solheim H."/>
            <person name="Stahlberg J."/>
            <person name="Velez H."/>
            <person name="de Vries R.P."/>
            <person name="Wiebenga A."/>
            <person name="Woodward S."/>
            <person name="Yakovlev I."/>
            <person name="Garbelotto M."/>
            <person name="Martin F."/>
            <person name="Grigoriev I.V."/>
            <person name="Stenlid J."/>
        </authorList>
    </citation>
    <scope>NUCLEOTIDE SEQUENCE [LARGE SCALE GENOMIC DNA]</scope>
    <source>
        <strain evidence="2 3">TC 32-1</strain>
    </source>
</reference>
<dbReference type="PANTHER" id="PTHR28027:SF1">
    <property type="entry name" value="CAMP INDEPENDENT REGULATORY PROTEIN (AFU_ORTHOLOGUE AFUA_3G09640)"/>
    <property type="match status" value="1"/>
</dbReference>
<feature type="compositionally biased region" description="Low complexity" evidence="1">
    <location>
        <begin position="321"/>
        <end position="331"/>
    </location>
</feature>
<organism evidence="2 3">
    <name type="scientific">Heterobasidion irregulare (strain TC 32-1)</name>
    <dbReference type="NCBI Taxonomy" id="747525"/>
    <lineage>
        <taxon>Eukaryota</taxon>
        <taxon>Fungi</taxon>
        <taxon>Dikarya</taxon>
        <taxon>Basidiomycota</taxon>
        <taxon>Agaricomycotina</taxon>
        <taxon>Agaricomycetes</taxon>
        <taxon>Russulales</taxon>
        <taxon>Bondarzewiaceae</taxon>
        <taxon>Heterobasidion</taxon>
        <taxon>Heterobasidion annosum species complex</taxon>
    </lineage>
</organism>
<dbReference type="InterPro" id="IPR018608">
    <property type="entry name" value="Gti1/Pac2"/>
</dbReference>
<evidence type="ECO:0000313" key="2">
    <source>
        <dbReference type="EMBL" id="ETW80640.1"/>
    </source>
</evidence>
<dbReference type="Pfam" id="PF09729">
    <property type="entry name" value="Gti1_Pac2"/>
    <property type="match status" value="1"/>
</dbReference>
<feature type="region of interest" description="Disordered" evidence="1">
    <location>
        <begin position="168"/>
        <end position="206"/>
    </location>
</feature>
<dbReference type="AlphaFoldDB" id="W4K5K0"/>
<dbReference type="Proteomes" id="UP000030671">
    <property type="component" value="Unassembled WGS sequence"/>
</dbReference>
<feature type="region of interest" description="Disordered" evidence="1">
    <location>
        <begin position="321"/>
        <end position="343"/>
    </location>
</feature>
<dbReference type="eggNOG" id="KOG4476">
    <property type="taxonomic scope" value="Eukaryota"/>
</dbReference>
<feature type="compositionally biased region" description="Polar residues" evidence="1">
    <location>
        <begin position="332"/>
        <end position="343"/>
    </location>
</feature>
<dbReference type="GO" id="GO:0003677">
    <property type="term" value="F:DNA binding"/>
    <property type="evidence" value="ECO:0007669"/>
    <property type="project" value="TreeGrafter"/>
</dbReference>
<feature type="compositionally biased region" description="Polar residues" evidence="1">
    <location>
        <begin position="191"/>
        <end position="206"/>
    </location>
</feature>
<proteinExistence type="predicted"/>
<dbReference type="GeneID" id="20673492"/>
<dbReference type="KEGG" id="hir:HETIRDRAFT_418625"/>
<dbReference type="PANTHER" id="PTHR28027">
    <property type="entry name" value="TRANSCRIPTIONAL REGULATOR MIT1"/>
    <property type="match status" value="1"/>
</dbReference>
<gene>
    <name evidence="2" type="ORF">HETIRDRAFT_418625</name>
</gene>
<sequence>MQQPTLSGVHVSSVQDVQLIFYAVYLGILPMISRRLDAQERSQLRSGSCYVWAQREEAGAITGPGIERFTEGRRWSASRVRDDFLFYYEKNEPKKSSKNTNNSHRLRIRSRGWDPLIKQTCSMHFHSPLGKRKWSLTHYFSQGTCDRLIPVKDIPDLHDIGPVPPGMFTIARTPKKGRRGATAPADEARSKSSIPSGDQNPPASLSENFINLTSARMQSQFLPAPFQCTTENHFVYHYPPADETLYREDQSHSFWSATTDENMRPLSTQLTYHNYPISVDLTVERTPNVNSSWLAVHEGYVSSTAYHPIAPAPIQTTLQQSSYSVPSSPSVTDSELSYSSQGSDMSADAGNFTFVQAPAVMDANYGPIEEIEMDSDGDPIGHLAPLHALRRHHPYHRDPIDDRALQILGSRRA</sequence>
<evidence type="ECO:0000313" key="3">
    <source>
        <dbReference type="Proteomes" id="UP000030671"/>
    </source>
</evidence>
<dbReference type="InParanoid" id="W4K5K0"/>
<keyword evidence="3" id="KW-1185">Reference proteome</keyword>
<protein>
    <submittedName>
        <fullName evidence="2">Uncharacterized protein</fullName>
    </submittedName>
</protein>
<evidence type="ECO:0000256" key="1">
    <source>
        <dbReference type="SAM" id="MobiDB-lite"/>
    </source>
</evidence>
<dbReference type="OrthoDB" id="5572844at2759"/>
<dbReference type="HOGENOM" id="CLU_028895_2_0_1"/>
<name>W4K5K0_HETIT</name>
<dbReference type="EMBL" id="KI925459">
    <property type="protein sequence ID" value="ETW80640.1"/>
    <property type="molecule type" value="Genomic_DNA"/>
</dbReference>